<dbReference type="Gene3D" id="3.40.350.10">
    <property type="entry name" value="Creatinase/prolidase N-terminal domain"/>
    <property type="match status" value="1"/>
</dbReference>
<dbReference type="InterPro" id="IPR029149">
    <property type="entry name" value="Creatin/AminoP/Spt16_N"/>
</dbReference>
<dbReference type="OrthoDB" id="4850044at2"/>
<dbReference type="Pfam" id="PF00557">
    <property type="entry name" value="Peptidase_M24"/>
    <property type="match status" value="1"/>
</dbReference>
<accession>A0A399EZ45</accession>
<comment type="caution">
    <text evidence="3">The sequence shown here is derived from an EMBL/GenBank/DDBJ whole genome shotgun (WGS) entry which is preliminary data.</text>
</comment>
<dbReference type="InterPro" id="IPR000994">
    <property type="entry name" value="Pept_M24"/>
</dbReference>
<dbReference type="SUPFAM" id="SSF55920">
    <property type="entry name" value="Creatinase/aminopeptidase"/>
    <property type="match status" value="1"/>
</dbReference>
<name>A0A399EZ45_9DEIN</name>
<feature type="domain" description="Creatinase N-terminal" evidence="2">
    <location>
        <begin position="6"/>
        <end position="83"/>
    </location>
</feature>
<gene>
    <name evidence="3" type="ORF">Mrose_00052</name>
</gene>
<evidence type="ECO:0000259" key="1">
    <source>
        <dbReference type="Pfam" id="PF00557"/>
    </source>
</evidence>
<sequence>MNEAALRRLRDWMGQRGLERLFVQQPENFAWLTGGDNTVVTLRGVGWLEVSDTLRLHTSQIEATRMAEEETPGLEIVAYPWYAPFTPPGPTDLQHDLTPLRLVLSPGEQDRARALGRDLAAALGAAMRSAEESWSEQGLAGAIAEELWVRGIQPVVLLVAGEERIFKYRHPLPKDRPLGRLFMGVVCGRRHGLVLSATRLRGFGHLEAQALNAQVLQVEAAALGASRPGATLGQVAQTIREAYAHIGRVEEFEKHHQGGIAGYRPREALAQPGSEVRLEAGMLLAYNPSLPGAKVEDTFLLTEEGLENLTPDPEWPTAEFAGRLRPLVMEG</sequence>
<dbReference type="EMBL" id="QWLA01000001">
    <property type="protein sequence ID" value="RIH89827.1"/>
    <property type="molecule type" value="Genomic_DNA"/>
</dbReference>
<evidence type="ECO:0000313" key="4">
    <source>
        <dbReference type="Proteomes" id="UP000265341"/>
    </source>
</evidence>
<dbReference type="RefSeq" id="WP_119275430.1">
    <property type="nucleotide sequence ID" value="NZ_QWLA01000001.1"/>
</dbReference>
<dbReference type="InterPro" id="IPR050659">
    <property type="entry name" value="Peptidase_M24B"/>
</dbReference>
<reference evidence="3 4" key="1">
    <citation type="submission" date="2018-08" db="EMBL/GenBank/DDBJ databases">
        <title>Meiothermus roseus NBRC 110900 genome sequencing project.</title>
        <authorList>
            <person name="Da Costa M.S."/>
            <person name="Albuquerque L."/>
            <person name="Raposo P."/>
            <person name="Froufe H.J.C."/>
            <person name="Barroso C.S."/>
            <person name="Egas C."/>
        </authorList>
    </citation>
    <scope>NUCLEOTIDE SEQUENCE [LARGE SCALE GENOMIC DNA]</scope>
    <source>
        <strain evidence="3 4">NBRC 110900</strain>
    </source>
</reference>
<dbReference type="Gene3D" id="3.90.230.10">
    <property type="entry name" value="Creatinase/methionine aminopeptidase superfamily"/>
    <property type="match status" value="1"/>
</dbReference>
<dbReference type="InterPro" id="IPR000587">
    <property type="entry name" value="Creatinase_N"/>
</dbReference>
<dbReference type="PANTHER" id="PTHR46112:SF2">
    <property type="entry name" value="XAA-PRO AMINOPEPTIDASE P-RELATED"/>
    <property type="match status" value="1"/>
</dbReference>
<evidence type="ECO:0000259" key="2">
    <source>
        <dbReference type="Pfam" id="PF01321"/>
    </source>
</evidence>
<dbReference type="Pfam" id="PF01321">
    <property type="entry name" value="Creatinase_N"/>
    <property type="match status" value="1"/>
</dbReference>
<keyword evidence="4" id="KW-1185">Reference proteome</keyword>
<dbReference type="PANTHER" id="PTHR46112">
    <property type="entry name" value="AMINOPEPTIDASE"/>
    <property type="match status" value="1"/>
</dbReference>
<dbReference type="InterPro" id="IPR036005">
    <property type="entry name" value="Creatinase/aminopeptidase-like"/>
</dbReference>
<proteinExistence type="predicted"/>
<dbReference type="Proteomes" id="UP000265341">
    <property type="component" value="Unassembled WGS sequence"/>
</dbReference>
<organism evidence="3 4">
    <name type="scientific">Calidithermus roseus</name>
    <dbReference type="NCBI Taxonomy" id="1644118"/>
    <lineage>
        <taxon>Bacteria</taxon>
        <taxon>Thermotogati</taxon>
        <taxon>Deinococcota</taxon>
        <taxon>Deinococci</taxon>
        <taxon>Thermales</taxon>
        <taxon>Thermaceae</taxon>
        <taxon>Calidithermus</taxon>
    </lineage>
</organism>
<dbReference type="AlphaFoldDB" id="A0A399EZ45"/>
<dbReference type="SUPFAM" id="SSF53092">
    <property type="entry name" value="Creatinase/prolidase N-terminal domain"/>
    <property type="match status" value="1"/>
</dbReference>
<feature type="domain" description="Peptidase M24" evidence="1">
    <location>
        <begin position="117"/>
        <end position="303"/>
    </location>
</feature>
<protein>
    <submittedName>
        <fullName evidence="3">Metallopeptidase family M24</fullName>
    </submittedName>
</protein>
<evidence type="ECO:0000313" key="3">
    <source>
        <dbReference type="EMBL" id="RIH89827.1"/>
    </source>
</evidence>
<dbReference type="CDD" id="cd01066">
    <property type="entry name" value="APP_MetAP"/>
    <property type="match status" value="1"/>
</dbReference>